<dbReference type="PANTHER" id="PTHR13847">
    <property type="entry name" value="SARCOSINE DEHYDROGENASE-RELATED"/>
    <property type="match status" value="1"/>
</dbReference>
<dbReference type="Gene3D" id="3.50.50.60">
    <property type="entry name" value="FAD/NAD(P)-binding domain"/>
    <property type="match status" value="2"/>
</dbReference>
<feature type="region of interest" description="Disordered" evidence="2">
    <location>
        <begin position="383"/>
        <end position="406"/>
    </location>
</feature>
<evidence type="ECO:0000313" key="4">
    <source>
        <dbReference type="EMBL" id="CDZ94634.1"/>
    </source>
</evidence>
<dbReference type="GO" id="GO:0005737">
    <property type="term" value="C:cytoplasm"/>
    <property type="evidence" value="ECO:0007669"/>
    <property type="project" value="TreeGrafter"/>
</dbReference>
<dbReference type="HOGENOM" id="CLU_705707_0_0_6"/>
<dbReference type="SUPFAM" id="SSF51905">
    <property type="entry name" value="FAD/NAD(P)-binding domain"/>
    <property type="match status" value="1"/>
</dbReference>
<organism evidence="4 5">
    <name type="scientific">Pseudomonas saudiphocaensis</name>
    <dbReference type="NCBI Taxonomy" id="1499686"/>
    <lineage>
        <taxon>Bacteria</taxon>
        <taxon>Pseudomonadati</taxon>
        <taxon>Pseudomonadota</taxon>
        <taxon>Gammaproteobacteria</taxon>
        <taxon>Pseudomonadales</taxon>
        <taxon>Pseudomonadaceae</taxon>
        <taxon>Pseudomonas</taxon>
    </lineage>
</organism>
<evidence type="ECO:0000259" key="3">
    <source>
        <dbReference type="Pfam" id="PF01266"/>
    </source>
</evidence>
<dbReference type="PANTHER" id="PTHR13847:SF289">
    <property type="entry name" value="GLYCINE OXIDASE"/>
    <property type="match status" value="1"/>
</dbReference>
<dbReference type="EMBL" id="CCSF01000001">
    <property type="protein sequence ID" value="CDZ94634.1"/>
    <property type="molecule type" value="Genomic_DNA"/>
</dbReference>
<reference evidence="4 5" key="1">
    <citation type="submission" date="2014-07" db="EMBL/GenBank/DDBJ databases">
        <authorList>
            <person name="Urmite Genomes Urmite Genomes"/>
        </authorList>
    </citation>
    <scope>NUCLEOTIDE SEQUENCE [LARGE SCALE GENOMIC DNA]</scope>
    <source>
        <strain evidence="4 5">20_BN</strain>
    </source>
</reference>
<dbReference type="InterPro" id="IPR006076">
    <property type="entry name" value="FAD-dep_OxRdtase"/>
</dbReference>
<evidence type="ECO:0000313" key="5">
    <source>
        <dbReference type="Proteomes" id="UP000053902"/>
    </source>
</evidence>
<keyword evidence="1" id="KW-0560">Oxidoreductase</keyword>
<protein>
    <submittedName>
        <fullName evidence="4">Oxidoreductase, FAD-binding</fullName>
    </submittedName>
</protein>
<evidence type="ECO:0000256" key="1">
    <source>
        <dbReference type="ARBA" id="ARBA00023002"/>
    </source>
</evidence>
<gene>
    <name evidence="4" type="ORF">BN1079_01958</name>
</gene>
<accession>A0A078LTX8</accession>
<dbReference type="InterPro" id="IPR036188">
    <property type="entry name" value="FAD/NAD-bd_sf"/>
</dbReference>
<dbReference type="Proteomes" id="UP000053902">
    <property type="component" value="Unassembled WGS sequence"/>
</dbReference>
<sequence length="406" mass="43118">MPLVYTAALFSCEARVMPEPLSTDVLIVGGGVAGLWLNARLRRQGFATVLVEKAALGGGQSVKSQGIIHGGTKYALSGALTGASEAIADMPRRWREALAGTGELDLSGVRLLSDAHYLWSPGTLAGNLTSFFASKAVRSRVGQVKGDELPPALQHPQFKGKVYRLSELVLDVPSLIARLGELAGGSLLAAEQVEPLHEDGELVGLRIDGREVRAQRIVFSAGGGTAELLAALGLQQPAMQRRPLHMVMVKAPTLKPLYAHCLGGGSKPRITVTSHPTADGEWVWYLGGDLAEADGVARAEAGQIAAAKKELAELVPWIDLSAARWATLRVDRAEPAQSSLARPDNAFLAEQGRLLVGWPTKLALSPDFADRVLAALERDGISPGNHPQLPQLPRPPVTGPFWEGLL</sequence>
<evidence type="ECO:0000256" key="2">
    <source>
        <dbReference type="SAM" id="MobiDB-lite"/>
    </source>
</evidence>
<dbReference type="eggNOG" id="COG0665">
    <property type="taxonomic scope" value="Bacteria"/>
</dbReference>
<keyword evidence="5" id="KW-1185">Reference proteome</keyword>
<dbReference type="Pfam" id="PF01266">
    <property type="entry name" value="DAO"/>
    <property type="match status" value="1"/>
</dbReference>
<feature type="domain" description="FAD dependent oxidoreductase" evidence="3">
    <location>
        <begin position="24"/>
        <end position="330"/>
    </location>
</feature>
<dbReference type="AlphaFoldDB" id="A0A078LTX8"/>
<name>A0A078LTX8_9PSED</name>
<dbReference type="GO" id="GO:0016491">
    <property type="term" value="F:oxidoreductase activity"/>
    <property type="evidence" value="ECO:0007669"/>
    <property type="project" value="UniProtKB-KW"/>
</dbReference>
<dbReference type="STRING" id="1499686.BN1079_01958"/>
<proteinExistence type="predicted"/>